<dbReference type="PANTHER" id="PTHR20883:SF48">
    <property type="entry name" value="ECTOINE DIOXYGENASE"/>
    <property type="match status" value="1"/>
</dbReference>
<dbReference type="PANTHER" id="PTHR20883">
    <property type="entry name" value="PHYTANOYL-COA DIOXYGENASE DOMAIN CONTAINING 1"/>
    <property type="match status" value="1"/>
</dbReference>
<accession>A0A7Z7BLK5</accession>
<organism evidence="2 3">
    <name type="scientific">Paraburkholderia steynii</name>
    <dbReference type="NCBI Taxonomy" id="1245441"/>
    <lineage>
        <taxon>Bacteria</taxon>
        <taxon>Pseudomonadati</taxon>
        <taxon>Pseudomonadota</taxon>
        <taxon>Betaproteobacteria</taxon>
        <taxon>Burkholderiales</taxon>
        <taxon>Burkholderiaceae</taxon>
        <taxon>Paraburkholderia</taxon>
    </lineage>
</organism>
<dbReference type="InterPro" id="IPR010092">
    <property type="entry name" value="Chlorin_enz"/>
</dbReference>
<name>A0A7Z7BLK5_9BURK</name>
<keyword evidence="3" id="KW-1185">Reference proteome</keyword>
<reference evidence="2" key="1">
    <citation type="submission" date="2016-10" db="EMBL/GenBank/DDBJ databases">
        <authorList>
            <person name="Varghese N."/>
            <person name="Submissions S."/>
        </authorList>
    </citation>
    <scope>NUCLEOTIDE SEQUENCE [LARGE SCALE GENOMIC DNA]</scope>
    <source>
        <strain evidence="2">YR281</strain>
    </source>
</reference>
<evidence type="ECO:0000313" key="2">
    <source>
        <dbReference type="EMBL" id="SDJ53534.1"/>
    </source>
</evidence>
<dbReference type="GO" id="GO:0005506">
    <property type="term" value="F:iron ion binding"/>
    <property type="evidence" value="ECO:0007669"/>
    <property type="project" value="UniProtKB-ARBA"/>
</dbReference>
<dbReference type="AlphaFoldDB" id="A0A7Z7BLK5"/>
<comment type="cofactor">
    <cofactor evidence="1">
        <name>Fe(2+)</name>
        <dbReference type="ChEBI" id="CHEBI:29033"/>
    </cofactor>
</comment>
<sequence>MNVGEVRKKFFENGFYGPFDVYEPVEAKNLLMEIRRKSRDMSNAIFKNECNYDRHFDIDELASHIENRTVIDHVSAILGQNLLCWRSEFFPKFPGAKGTEWHQVERFQYTTGNPQLQPSGGQPGDIPFELTVWTTFTESDVENGCMKFLPGSHRHKYFDETIEPKTGRNAEYSSISADTSFFGYNFSEFKVDPEWTPNEDEAVSVEMEPGQAIIFTAKCVHGSHPNTTKNKTRFAISSRYVSTDVLVYPNQKNFVEHGGAFDLSEYGVVHVSGVDEYSHNRIRKRTNTGYTFR</sequence>
<comment type="caution">
    <text evidence="2">The sequence shown here is derived from an EMBL/GenBank/DDBJ whole genome shotgun (WGS) entry which is preliminary data.</text>
</comment>
<protein>
    <submittedName>
        <fullName evidence="2">Non-haem Fe2+, alpha-ketoglutarate-dependent halogenase</fullName>
    </submittedName>
</protein>
<proteinExistence type="predicted"/>
<dbReference type="GO" id="GO:0016706">
    <property type="term" value="F:2-oxoglutarate-dependent dioxygenase activity"/>
    <property type="evidence" value="ECO:0007669"/>
    <property type="project" value="UniProtKB-ARBA"/>
</dbReference>
<dbReference type="SUPFAM" id="SSF51197">
    <property type="entry name" value="Clavaminate synthase-like"/>
    <property type="match status" value="1"/>
</dbReference>
<dbReference type="RefSeq" id="WP_091790548.1">
    <property type="nucleotide sequence ID" value="NZ_FNDI01000060.1"/>
</dbReference>
<dbReference type="Pfam" id="PF05721">
    <property type="entry name" value="PhyH"/>
    <property type="match status" value="1"/>
</dbReference>
<gene>
    <name evidence="2" type="ORF">SAMN04487926_1604</name>
</gene>
<evidence type="ECO:0000256" key="1">
    <source>
        <dbReference type="ARBA" id="ARBA00001954"/>
    </source>
</evidence>
<dbReference type="NCBIfam" id="TIGR01762">
    <property type="entry name" value="chlorin-enz"/>
    <property type="match status" value="1"/>
</dbReference>
<dbReference type="Proteomes" id="UP000198900">
    <property type="component" value="Unassembled WGS sequence"/>
</dbReference>
<dbReference type="EMBL" id="FNDI01000060">
    <property type="protein sequence ID" value="SDJ53534.1"/>
    <property type="molecule type" value="Genomic_DNA"/>
</dbReference>
<dbReference type="Gene3D" id="2.60.120.620">
    <property type="entry name" value="q2cbj1_9rhob like domain"/>
    <property type="match status" value="1"/>
</dbReference>
<dbReference type="InterPro" id="IPR008775">
    <property type="entry name" value="Phytyl_CoA_dOase-like"/>
</dbReference>
<evidence type="ECO:0000313" key="3">
    <source>
        <dbReference type="Proteomes" id="UP000198900"/>
    </source>
</evidence>